<dbReference type="FunFam" id="3.30.70.270:FF:000001">
    <property type="entry name" value="Diguanylate cyclase domain protein"/>
    <property type="match status" value="1"/>
</dbReference>
<dbReference type="OrthoDB" id="5437527at2"/>
<dbReference type="PROSITE" id="PS50883">
    <property type="entry name" value="EAL"/>
    <property type="match status" value="1"/>
</dbReference>
<dbReference type="InterPro" id="IPR029787">
    <property type="entry name" value="Nucleotide_cyclase"/>
</dbReference>
<dbReference type="PROSITE" id="PS50887">
    <property type="entry name" value="GGDEF"/>
    <property type="match status" value="1"/>
</dbReference>
<organism evidence="6 7">
    <name type="scientific">Neptuniibacter caesariensis</name>
    <dbReference type="NCBI Taxonomy" id="207954"/>
    <lineage>
        <taxon>Bacteria</taxon>
        <taxon>Pseudomonadati</taxon>
        <taxon>Pseudomonadota</taxon>
        <taxon>Gammaproteobacteria</taxon>
        <taxon>Oceanospirillales</taxon>
        <taxon>Oceanospirillaceae</taxon>
        <taxon>Neptuniibacter</taxon>
    </lineage>
</organism>
<dbReference type="InterPro" id="IPR052155">
    <property type="entry name" value="Biofilm_reg_signaling"/>
</dbReference>
<dbReference type="GO" id="GO:0016301">
    <property type="term" value="F:kinase activity"/>
    <property type="evidence" value="ECO:0007669"/>
    <property type="project" value="UniProtKB-KW"/>
</dbReference>
<dbReference type="Proteomes" id="UP000002171">
    <property type="component" value="Unassembled WGS sequence"/>
</dbReference>
<dbReference type="Gene3D" id="3.30.70.270">
    <property type="match status" value="1"/>
</dbReference>
<feature type="domain" description="HAMP" evidence="4">
    <location>
        <begin position="555"/>
        <end position="607"/>
    </location>
</feature>
<evidence type="ECO:0000259" key="4">
    <source>
        <dbReference type="PROSITE" id="PS50885"/>
    </source>
</evidence>
<dbReference type="InterPro" id="IPR029151">
    <property type="entry name" value="Sensor-like_sf"/>
</dbReference>
<keyword evidence="6" id="KW-0418">Kinase</keyword>
<gene>
    <name evidence="6" type="ORF">MED92_01901</name>
</gene>
<dbReference type="SMART" id="SM00052">
    <property type="entry name" value="EAL"/>
    <property type="match status" value="1"/>
</dbReference>
<dbReference type="PROSITE" id="PS50885">
    <property type="entry name" value="HAMP"/>
    <property type="match status" value="1"/>
</dbReference>
<reference evidence="6 7" key="1">
    <citation type="submission" date="2006-02" db="EMBL/GenBank/DDBJ databases">
        <authorList>
            <person name="Pinhassi J."/>
            <person name="Pedros-Alio C."/>
            <person name="Ferriera S."/>
            <person name="Johnson J."/>
            <person name="Kravitz S."/>
            <person name="Halpern A."/>
            <person name="Remington K."/>
            <person name="Beeson K."/>
            <person name="Tran B."/>
            <person name="Rogers Y.-H."/>
            <person name="Friedman R."/>
            <person name="Venter J.C."/>
        </authorList>
    </citation>
    <scope>NUCLEOTIDE SEQUENCE [LARGE SCALE GENOMIC DNA]</scope>
    <source>
        <strain evidence="6 7">MED92</strain>
    </source>
</reference>
<feature type="transmembrane region" description="Helical" evidence="2">
    <location>
        <begin position="20"/>
        <end position="39"/>
    </location>
</feature>
<dbReference type="NCBIfam" id="TIGR00254">
    <property type="entry name" value="GGDEF"/>
    <property type="match status" value="1"/>
</dbReference>
<feature type="domain" description="EAL" evidence="3">
    <location>
        <begin position="831"/>
        <end position="1083"/>
    </location>
</feature>
<dbReference type="SUPFAM" id="SSF103190">
    <property type="entry name" value="Sensory domain-like"/>
    <property type="match status" value="1"/>
</dbReference>
<keyword evidence="2" id="KW-1133">Transmembrane helix</keyword>
<dbReference type="AlphaFoldDB" id="A0A7U8GS37"/>
<feature type="transmembrane region" description="Helical" evidence="2">
    <location>
        <begin position="535"/>
        <end position="557"/>
    </location>
</feature>
<evidence type="ECO:0000259" key="5">
    <source>
        <dbReference type="PROSITE" id="PS50887"/>
    </source>
</evidence>
<sequence>MSASENKFGGSVWGIRGKLVALFVLIKVFPLILIAWLAWSQSSKLADILGIRYEHLSSISQKSVTDVGDLAVNDAVAALDEKARNEIERITTDTANAIAGFLYQRDTDVLLASALDISKTSFQNFISQRRSRLMDQGDWLYDPELNKWRERAIISSTDTVKSSLVENAKDFHSFPKKQFHSSWQPLYLEITYLDLEGREQLKVVSSELMTDELKDVSDKRNTFIKAESYFSELEQLDRGQIYVSEVIGEYVPSHVIGTYTPKSAAKTGIEYQPEQSAFAGRENPLGQKFRGIVRWATPVYKDEQKIGYVTLALDHRHIMAFTDHILPTEERYTQIPDASEGNYAFIWDAKGRNIAHPRHYFIAGYDAQTGDPQIPWMEQEAYAAWKESGLSYASYLQNAPTFVNQKLTKKPAAELKDTGLRALDCRFLNFAPQCTGWFDLTREGGSGSFVIFWSGLWKLTTAAAIPYYTGQYAESERGFGFVTVGANVDDFHKATVATKERIDLEIERVEQKIRFEAEQGRTAIISNLRETAERLSISTLLMILVVIVIAVWIASYLTKRITTLIKGIRAFRSGQRQFRFALVNRDEMGALASELDEMADDIDGYLGELEAEVKQRKRTEFQLLKVQDGLEERVAERTSELEVQVEERTRAEKQVRHLAEHDALTGLANRRGFQQELECILRKADTNGKKVALLLFDLDRFKEVNDTLGHAIGDDLLCSVADLLRANIRDEDIVARLGGDEFAIVMSNLASVDGVINTALRIIETLSKPLQLSGHTIRTGTSVGITVYPDDSGDPEQLMLHADLAMYQAKDKGGQCYQFFELPMHDKLVEQKRIENGLHRAIQDSEFCLYYQPRYDYSNSKLDGFEALIRWQCPERGLISPGDFLPVAQRSGLLPHIESWVLLEACQQALKWHQQGVSFGRVAVNVCAVGLQQQGFYERIEKALDKTGLPPELLEIEITERALIGRYDVVVDNLMRLKSLGVSIALDDLGAEHSSLQRLIECPIDVIKIDRFFIDHVGELKSEAVIAGLLAIAGKTEMKVVAEGVETKEQLDFLIGSGCYVVQGFYHAKPMPANEINRYMDSL</sequence>
<dbReference type="SMART" id="SM00304">
    <property type="entry name" value="HAMP"/>
    <property type="match status" value="1"/>
</dbReference>
<keyword evidence="2" id="KW-0812">Transmembrane</keyword>
<dbReference type="Gene3D" id="3.20.20.450">
    <property type="entry name" value="EAL domain"/>
    <property type="match status" value="1"/>
</dbReference>
<accession>A0A7U8GS37</accession>
<dbReference type="InterPro" id="IPR000160">
    <property type="entry name" value="GGDEF_dom"/>
</dbReference>
<dbReference type="GO" id="GO:0016020">
    <property type="term" value="C:membrane"/>
    <property type="evidence" value="ECO:0007669"/>
    <property type="project" value="InterPro"/>
</dbReference>
<evidence type="ECO:0000256" key="2">
    <source>
        <dbReference type="SAM" id="Phobius"/>
    </source>
</evidence>
<evidence type="ECO:0000259" key="3">
    <source>
        <dbReference type="PROSITE" id="PS50883"/>
    </source>
</evidence>
<dbReference type="InterPro" id="IPR035919">
    <property type="entry name" value="EAL_sf"/>
</dbReference>
<dbReference type="CDD" id="cd01948">
    <property type="entry name" value="EAL"/>
    <property type="match status" value="1"/>
</dbReference>
<keyword evidence="2" id="KW-0472">Membrane</keyword>
<evidence type="ECO:0000313" key="6">
    <source>
        <dbReference type="EMBL" id="EAR60913.1"/>
    </source>
</evidence>
<evidence type="ECO:0000256" key="1">
    <source>
        <dbReference type="ARBA" id="ARBA00001946"/>
    </source>
</evidence>
<keyword evidence="6" id="KW-0067">ATP-binding</keyword>
<name>A0A7U8GS37_NEPCE</name>
<dbReference type="InterPro" id="IPR001633">
    <property type="entry name" value="EAL_dom"/>
</dbReference>
<dbReference type="Gene3D" id="6.10.340.10">
    <property type="match status" value="1"/>
</dbReference>
<dbReference type="InterPro" id="IPR003660">
    <property type="entry name" value="HAMP_dom"/>
</dbReference>
<comment type="caution">
    <text evidence="6">The sequence shown here is derived from an EMBL/GenBank/DDBJ whole genome shotgun (WGS) entry which is preliminary data.</text>
</comment>
<feature type="domain" description="GGDEF" evidence="5">
    <location>
        <begin position="689"/>
        <end position="822"/>
    </location>
</feature>
<dbReference type="Pfam" id="PF00563">
    <property type="entry name" value="EAL"/>
    <property type="match status" value="1"/>
</dbReference>
<keyword evidence="6" id="KW-0547">Nucleotide-binding</keyword>
<dbReference type="EMBL" id="AAOW01000012">
    <property type="protein sequence ID" value="EAR60913.1"/>
    <property type="molecule type" value="Genomic_DNA"/>
</dbReference>
<dbReference type="SUPFAM" id="SSF55073">
    <property type="entry name" value="Nucleotide cyclase"/>
    <property type="match status" value="1"/>
</dbReference>
<keyword evidence="6" id="KW-0808">Transferase</keyword>
<dbReference type="SMART" id="SM00267">
    <property type="entry name" value="GGDEF"/>
    <property type="match status" value="1"/>
</dbReference>
<comment type="cofactor">
    <cofactor evidence="1">
        <name>Mg(2+)</name>
        <dbReference type="ChEBI" id="CHEBI:18420"/>
    </cofactor>
</comment>
<dbReference type="GO" id="GO:0005524">
    <property type="term" value="F:ATP binding"/>
    <property type="evidence" value="ECO:0007669"/>
    <property type="project" value="UniProtKB-KW"/>
</dbReference>
<keyword evidence="7" id="KW-1185">Reference proteome</keyword>
<dbReference type="Pfam" id="PF00990">
    <property type="entry name" value="GGDEF"/>
    <property type="match status" value="1"/>
</dbReference>
<dbReference type="CDD" id="cd01949">
    <property type="entry name" value="GGDEF"/>
    <property type="match status" value="1"/>
</dbReference>
<proteinExistence type="predicted"/>
<dbReference type="GO" id="GO:0007165">
    <property type="term" value="P:signal transduction"/>
    <property type="evidence" value="ECO:0007669"/>
    <property type="project" value="InterPro"/>
</dbReference>
<dbReference type="PANTHER" id="PTHR44757">
    <property type="entry name" value="DIGUANYLATE CYCLASE DGCP"/>
    <property type="match status" value="1"/>
</dbReference>
<dbReference type="InterPro" id="IPR043128">
    <property type="entry name" value="Rev_trsase/Diguanyl_cyclase"/>
</dbReference>
<dbReference type="SUPFAM" id="SSF141868">
    <property type="entry name" value="EAL domain-like"/>
    <property type="match status" value="1"/>
</dbReference>
<dbReference type="PANTHER" id="PTHR44757:SF2">
    <property type="entry name" value="BIOFILM ARCHITECTURE MAINTENANCE PROTEIN MBAA"/>
    <property type="match status" value="1"/>
</dbReference>
<protein>
    <submittedName>
        <fullName evidence="6">ATP-binding region, ATPase-like:Histidine kinase, HAMP region:Histidine kinase A, N-terminal</fullName>
    </submittedName>
</protein>
<dbReference type="RefSeq" id="WP_007022399.1">
    <property type="nucleotide sequence ID" value="NZ_CH724127.1"/>
</dbReference>
<dbReference type="Gene3D" id="3.30.450.20">
    <property type="entry name" value="PAS domain"/>
    <property type="match status" value="1"/>
</dbReference>
<evidence type="ECO:0000313" key="7">
    <source>
        <dbReference type="Proteomes" id="UP000002171"/>
    </source>
</evidence>